<dbReference type="RefSeq" id="WP_259086905.1">
    <property type="nucleotide sequence ID" value="NZ_BAAAZC010000031.1"/>
</dbReference>
<gene>
    <name evidence="1" type="ORF">GCM10022210_48850</name>
</gene>
<accession>A0ABP7QXX1</accession>
<name>A0ABP7QXX1_9SPHI</name>
<evidence type="ECO:0000313" key="1">
    <source>
        <dbReference type="EMBL" id="GAA3989731.1"/>
    </source>
</evidence>
<proteinExistence type="predicted"/>
<organism evidence="1 2">
    <name type="scientific">Mucilaginibacter dorajii</name>
    <dbReference type="NCBI Taxonomy" id="692994"/>
    <lineage>
        <taxon>Bacteria</taxon>
        <taxon>Pseudomonadati</taxon>
        <taxon>Bacteroidota</taxon>
        <taxon>Sphingobacteriia</taxon>
        <taxon>Sphingobacteriales</taxon>
        <taxon>Sphingobacteriaceae</taxon>
        <taxon>Mucilaginibacter</taxon>
    </lineage>
</organism>
<comment type="caution">
    <text evidence="1">The sequence shown here is derived from an EMBL/GenBank/DDBJ whole genome shotgun (WGS) entry which is preliminary data.</text>
</comment>
<evidence type="ECO:0000313" key="2">
    <source>
        <dbReference type="Proteomes" id="UP001500742"/>
    </source>
</evidence>
<dbReference type="Proteomes" id="UP001500742">
    <property type="component" value="Unassembled WGS sequence"/>
</dbReference>
<reference evidence="2" key="1">
    <citation type="journal article" date="2019" name="Int. J. Syst. Evol. Microbiol.">
        <title>The Global Catalogue of Microorganisms (GCM) 10K type strain sequencing project: providing services to taxonomists for standard genome sequencing and annotation.</title>
        <authorList>
            <consortium name="The Broad Institute Genomics Platform"/>
            <consortium name="The Broad Institute Genome Sequencing Center for Infectious Disease"/>
            <person name="Wu L."/>
            <person name="Ma J."/>
        </authorList>
    </citation>
    <scope>NUCLEOTIDE SEQUENCE [LARGE SCALE GENOMIC DNA]</scope>
    <source>
        <strain evidence="2">JCM 16601</strain>
    </source>
</reference>
<sequence length="394" mass="45760">MNFISIQLPLFVRDSINPLKLVGQKISAEEFAKWKSFLLAEEATIRLLVQNYSFTHQDKRSNVITGLISQVITLSNTVEKYIVKNSPVWNCHPQAQQIRVHYLFTCSLFEELLSTLKRYFPAESKKARITHFGLAQVKMELKQKQAALSNYIIQRGTVDHELSDLLLNGITQLINKKNLTRAVEQYVIDFTNLVMNATGIETETLLNLMIINDFNQPEFFLYCVNRWENYLADIPGLHEQREMLLKEKHKLFDMLLKSKKDATSRHGVLYHDLNDFLNEKYNFVTQLVKLRREATRDMEKAKAGNRFLINLPVPQFGLFIRMQIEKGILAKENIGEIFSFFATYFYTANTPYISAESLQKKSTDVEFSTAKKMKGHVIGMLNWLNTNYNLSNYN</sequence>
<keyword evidence="2" id="KW-1185">Reference proteome</keyword>
<protein>
    <submittedName>
        <fullName evidence="1">Uncharacterized protein</fullName>
    </submittedName>
</protein>
<dbReference type="EMBL" id="BAAAZC010000031">
    <property type="protein sequence ID" value="GAA3989731.1"/>
    <property type="molecule type" value="Genomic_DNA"/>
</dbReference>